<evidence type="ECO:0000256" key="8">
    <source>
        <dbReference type="SAM" id="Phobius"/>
    </source>
</evidence>
<dbReference type="Proteomes" id="UP000193498">
    <property type="component" value="Unassembled WGS sequence"/>
</dbReference>
<dbReference type="CDD" id="cd09318">
    <property type="entry name" value="TDT_SSU1"/>
    <property type="match status" value="1"/>
</dbReference>
<feature type="transmembrane region" description="Helical" evidence="8">
    <location>
        <begin position="20"/>
        <end position="42"/>
    </location>
</feature>
<evidence type="ECO:0000256" key="5">
    <source>
        <dbReference type="ARBA" id="ARBA00022692"/>
    </source>
</evidence>
<reference evidence="9 10" key="1">
    <citation type="submission" date="2016-07" db="EMBL/GenBank/DDBJ databases">
        <title>Pervasive Adenine N6-methylation of Active Genes in Fungi.</title>
        <authorList>
            <consortium name="DOE Joint Genome Institute"/>
            <person name="Mondo S.J."/>
            <person name="Dannebaum R.O."/>
            <person name="Kuo R.C."/>
            <person name="Labutti K."/>
            <person name="Haridas S."/>
            <person name="Kuo A."/>
            <person name="Salamov A."/>
            <person name="Ahrendt S.R."/>
            <person name="Lipzen A."/>
            <person name="Sullivan W."/>
            <person name="Andreopoulos W.B."/>
            <person name="Clum A."/>
            <person name="Lindquist E."/>
            <person name="Daum C."/>
            <person name="Ramamoorthy G.K."/>
            <person name="Gryganskyi A."/>
            <person name="Culley D."/>
            <person name="Magnuson J.K."/>
            <person name="James T.Y."/>
            <person name="O'Malley M.A."/>
            <person name="Stajich J.E."/>
            <person name="Spatafora J.W."/>
            <person name="Visel A."/>
            <person name="Grigoriev I.V."/>
        </authorList>
    </citation>
    <scope>NUCLEOTIDE SEQUENCE [LARGE SCALE GENOMIC DNA]</scope>
    <source>
        <strain evidence="9 10">CBS 931.73</strain>
    </source>
</reference>
<evidence type="ECO:0000313" key="9">
    <source>
        <dbReference type="EMBL" id="ORX81534.1"/>
    </source>
</evidence>
<proteinExistence type="inferred from homology"/>
<dbReference type="GO" id="GO:0000319">
    <property type="term" value="F:sulfite transmembrane transporter activity"/>
    <property type="evidence" value="ECO:0007669"/>
    <property type="project" value="TreeGrafter"/>
</dbReference>
<keyword evidence="3" id="KW-0813">Transport</keyword>
<dbReference type="Gene3D" id="1.50.10.150">
    <property type="entry name" value="Voltage-dependent anion channel"/>
    <property type="match status" value="1"/>
</dbReference>
<feature type="transmembrane region" description="Helical" evidence="8">
    <location>
        <begin position="279"/>
        <end position="298"/>
    </location>
</feature>
<name>A0A1Y1X872_9FUNG</name>
<feature type="transmembrane region" description="Helical" evidence="8">
    <location>
        <begin position="238"/>
        <end position="267"/>
    </location>
</feature>
<keyword evidence="5 8" id="KW-0812">Transmembrane</keyword>
<feature type="transmembrane region" description="Helical" evidence="8">
    <location>
        <begin position="198"/>
        <end position="218"/>
    </location>
</feature>
<keyword evidence="10" id="KW-1185">Reference proteome</keyword>
<dbReference type="PANTHER" id="PTHR31686:SF1">
    <property type="entry name" value="SULFITE EFFLUX PUMP SSU1"/>
    <property type="match status" value="1"/>
</dbReference>
<keyword evidence="4" id="KW-1003">Cell membrane</keyword>
<dbReference type="PANTHER" id="PTHR31686">
    <property type="match status" value="1"/>
</dbReference>
<comment type="caution">
    <text evidence="9">The sequence shown here is derived from an EMBL/GenBank/DDBJ whole genome shotgun (WGS) entry which is preliminary data.</text>
</comment>
<feature type="transmembrane region" description="Helical" evidence="8">
    <location>
        <begin position="62"/>
        <end position="84"/>
    </location>
</feature>
<keyword evidence="6 8" id="KW-1133">Transmembrane helix</keyword>
<dbReference type="InterPro" id="IPR004695">
    <property type="entry name" value="SLAC1/Mae1/Ssu1/TehA"/>
</dbReference>
<dbReference type="InterPro" id="IPR038665">
    <property type="entry name" value="Voltage-dep_anion_channel_sf"/>
</dbReference>
<dbReference type="OrthoDB" id="1099at2759"/>
<accession>A0A1Y1X872</accession>
<dbReference type="GO" id="GO:0005886">
    <property type="term" value="C:plasma membrane"/>
    <property type="evidence" value="ECO:0007669"/>
    <property type="project" value="UniProtKB-SubCell"/>
</dbReference>
<feature type="transmembrane region" description="Helical" evidence="8">
    <location>
        <begin position="304"/>
        <end position="322"/>
    </location>
</feature>
<organism evidence="9 10">
    <name type="scientific">Basidiobolus meristosporus CBS 931.73</name>
    <dbReference type="NCBI Taxonomy" id="1314790"/>
    <lineage>
        <taxon>Eukaryota</taxon>
        <taxon>Fungi</taxon>
        <taxon>Fungi incertae sedis</taxon>
        <taxon>Zoopagomycota</taxon>
        <taxon>Entomophthoromycotina</taxon>
        <taxon>Basidiobolomycetes</taxon>
        <taxon>Basidiobolales</taxon>
        <taxon>Basidiobolaceae</taxon>
        <taxon>Basidiobolus</taxon>
    </lineage>
</organism>
<dbReference type="AlphaFoldDB" id="A0A1Y1X872"/>
<keyword evidence="7 8" id="KW-0472">Membrane</keyword>
<evidence type="ECO:0000256" key="6">
    <source>
        <dbReference type="ARBA" id="ARBA00022989"/>
    </source>
</evidence>
<dbReference type="InterPro" id="IPR051629">
    <property type="entry name" value="Sulfite_efflux_TDT"/>
</dbReference>
<comment type="subcellular location">
    <subcellularLocation>
        <location evidence="1">Cell membrane</location>
        <topology evidence="1">Multi-pass membrane protein</topology>
    </subcellularLocation>
</comment>
<dbReference type="InParanoid" id="A0A1Y1X872"/>
<feature type="transmembrane region" description="Helical" evidence="8">
    <location>
        <begin position="129"/>
        <end position="150"/>
    </location>
</feature>
<feature type="transmembrane region" description="Helical" evidence="8">
    <location>
        <begin position="96"/>
        <end position="117"/>
    </location>
</feature>
<evidence type="ECO:0000256" key="2">
    <source>
        <dbReference type="ARBA" id="ARBA00008566"/>
    </source>
</evidence>
<sequence>MGTGITGIVIANFPFPFRGMIVIGSIFFLTNVCLFILFSLLFAARLVMFPETIAPLLRSHQLLMFGAIPMGLTTLTNYTIMVLHPTHSWGIELAYVLWWIQFAFTMISIFGVPFCMMRYHSHNIENMTGLWLFPLVPAVVTGASGCYLARFLELEGHRAPMILGVAGITLCCGISLALPVIGIYFYRLIVHDFVPKDIIVSSFLPVGPLGQGTYGIIQMGWAFQRIIGDKYAPGFGDSAFACCIVIAYFLWGYGLYYMVFAFTSVFIRLREGIPYNLGWWGLTFPIGVFTAGTMNIAVATDSRFFRGLTALFVCILVINWFIAASNTLTRIYTGSIFKAPCLQEKHAKSTDSEMQVRNTDDHITHV</sequence>
<feature type="transmembrane region" description="Helical" evidence="8">
    <location>
        <begin position="162"/>
        <end position="186"/>
    </location>
</feature>
<dbReference type="EMBL" id="MCFE01000698">
    <property type="protein sequence ID" value="ORX81534.1"/>
    <property type="molecule type" value="Genomic_DNA"/>
</dbReference>
<dbReference type="Pfam" id="PF03595">
    <property type="entry name" value="SLAC1"/>
    <property type="match status" value="1"/>
</dbReference>
<gene>
    <name evidence="9" type="ORF">K493DRAFT_320642</name>
</gene>
<evidence type="ECO:0000256" key="7">
    <source>
        <dbReference type="ARBA" id="ARBA00023136"/>
    </source>
</evidence>
<protein>
    <recommendedName>
        <fullName evidence="11">C4-dicarboxylate transporter/malic acid transport protein</fullName>
    </recommendedName>
</protein>
<evidence type="ECO:0000256" key="3">
    <source>
        <dbReference type="ARBA" id="ARBA00022448"/>
    </source>
</evidence>
<evidence type="ECO:0000256" key="1">
    <source>
        <dbReference type="ARBA" id="ARBA00004651"/>
    </source>
</evidence>
<evidence type="ECO:0000256" key="4">
    <source>
        <dbReference type="ARBA" id="ARBA00022475"/>
    </source>
</evidence>
<comment type="similarity">
    <text evidence="2">Belongs to the tellurite-resistance/dicarboxylate transporter (TDT) family.</text>
</comment>
<evidence type="ECO:0000313" key="10">
    <source>
        <dbReference type="Proteomes" id="UP000193498"/>
    </source>
</evidence>
<dbReference type="FunCoup" id="A0A1Y1X872">
    <property type="interactions" value="154"/>
</dbReference>
<evidence type="ECO:0008006" key="11">
    <source>
        <dbReference type="Google" id="ProtNLM"/>
    </source>
</evidence>